<keyword evidence="2" id="KW-0547">Nucleotide-binding</keyword>
<dbReference type="PANTHER" id="PTHR11528">
    <property type="entry name" value="HEAT SHOCK PROTEIN 90 FAMILY MEMBER"/>
    <property type="match status" value="1"/>
</dbReference>
<dbReference type="SUPFAM" id="SSF55874">
    <property type="entry name" value="ATPase domain of HSP90 chaperone/DNA topoisomerase II/histidine kinase"/>
    <property type="match status" value="1"/>
</dbReference>
<evidence type="ECO:0000256" key="3">
    <source>
        <dbReference type="ARBA" id="ARBA00022840"/>
    </source>
</evidence>
<dbReference type="GO" id="GO:0140662">
    <property type="term" value="F:ATP-dependent protein folding chaperone"/>
    <property type="evidence" value="ECO:0007669"/>
    <property type="project" value="InterPro"/>
</dbReference>
<dbReference type="GO" id="GO:0005524">
    <property type="term" value="F:ATP binding"/>
    <property type="evidence" value="ECO:0007669"/>
    <property type="project" value="UniProtKB-KW"/>
</dbReference>
<dbReference type="AlphaFoldDB" id="A0A644T7R2"/>
<dbReference type="InterPro" id="IPR056471">
    <property type="entry name" value="HD-CE"/>
</dbReference>
<feature type="domain" description="HD-CE" evidence="5">
    <location>
        <begin position="38"/>
        <end position="237"/>
    </location>
</feature>
<dbReference type="InterPro" id="IPR020575">
    <property type="entry name" value="Hsp90_N"/>
</dbReference>
<evidence type="ECO:0000259" key="5">
    <source>
        <dbReference type="Pfam" id="PF24391"/>
    </source>
</evidence>
<dbReference type="SUPFAM" id="SSF109604">
    <property type="entry name" value="HD-domain/PDEase-like"/>
    <property type="match status" value="1"/>
</dbReference>
<keyword evidence="3" id="KW-0067">ATP-binding</keyword>
<reference evidence="6" key="1">
    <citation type="submission" date="2019-08" db="EMBL/GenBank/DDBJ databases">
        <authorList>
            <person name="Kucharzyk K."/>
            <person name="Murdoch R.W."/>
            <person name="Higgins S."/>
            <person name="Loffler F."/>
        </authorList>
    </citation>
    <scope>NUCLEOTIDE SEQUENCE</scope>
</reference>
<protein>
    <submittedName>
        <fullName evidence="6">Chaperone protein HtpG</fullName>
    </submittedName>
</protein>
<gene>
    <name evidence="6" type="primary">htpG_2</name>
    <name evidence="6" type="ORF">SDC9_08480</name>
</gene>
<dbReference type="EMBL" id="VSSQ01000019">
    <property type="protein sequence ID" value="MPL62860.1"/>
    <property type="molecule type" value="Genomic_DNA"/>
</dbReference>
<dbReference type="InterPro" id="IPR036890">
    <property type="entry name" value="HATPase_C_sf"/>
</dbReference>
<evidence type="ECO:0000256" key="1">
    <source>
        <dbReference type="ARBA" id="ARBA00008239"/>
    </source>
</evidence>
<proteinExistence type="inferred from homology"/>
<evidence type="ECO:0000256" key="4">
    <source>
        <dbReference type="ARBA" id="ARBA00023186"/>
    </source>
</evidence>
<organism evidence="6">
    <name type="scientific">bioreactor metagenome</name>
    <dbReference type="NCBI Taxonomy" id="1076179"/>
    <lineage>
        <taxon>unclassified sequences</taxon>
        <taxon>metagenomes</taxon>
        <taxon>ecological metagenomes</taxon>
    </lineage>
</organism>
<keyword evidence="4" id="KW-0143">Chaperone</keyword>
<dbReference type="PRINTS" id="PR00775">
    <property type="entry name" value="HEATSHOCK90"/>
</dbReference>
<evidence type="ECO:0000313" key="6">
    <source>
        <dbReference type="EMBL" id="MPL62860.1"/>
    </source>
</evidence>
<dbReference type="Pfam" id="PF24391">
    <property type="entry name" value="HD-CE"/>
    <property type="match status" value="1"/>
</dbReference>
<comment type="caution">
    <text evidence="6">The sequence shown here is derived from an EMBL/GenBank/DDBJ whole genome shotgun (WGS) entry which is preliminary data.</text>
</comment>
<evidence type="ECO:0000256" key="2">
    <source>
        <dbReference type="ARBA" id="ARBA00022741"/>
    </source>
</evidence>
<dbReference type="Gene3D" id="3.30.565.10">
    <property type="entry name" value="Histidine kinase-like ATPase, C-terminal domain"/>
    <property type="match status" value="1"/>
</dbReference>
<dbReference type="GO" id="GO:0016887">
    <property type="term" value="F:ATP hydrolysis activity"/>
    <property type="evidence" value="ECO:0007669"/>
    <property type="project" value="InterPro"/>
</dbReference>
<dbReference type="GO" id="GO:0051082">
    <property type="term" value="F:unfolded protein binding"/>
    <property type="evidence" value="ECO:0007669"/>
    <property type="project" value="InterPro"/>
</dbReference>
<sequence length="885" mass="105345">MSLQLVEILKSKNEELFNNLSLVKKKAEILLSQIIIDFPQYTSHDIKHSEIVITRLNTIVSDTLKKELNEYEIFFLLCSAYLHDVGMANLKHIGDKWGENPDTIRENHHKRSCIFIRDFYEKIGLDDPHQGKNIGKICLGHRKENLHDINLFPPRKAYKNYKINIPLLASLLRIADELDITFERTPKLFHDNFNINNKKSKEEWEKHLSIEGVISIHNNSFIQCDATCEDYKIHRILKKLEEKVNGQLEDLPSHMHDYSEFIKELPRTFSMEIENIGYKDYNFKFSLDNKSIFDLLVGKHLYKSEYECIRELLKNSVDACRFRQISKNSFKPKITFELTESNEKLIVSDNGMGMDEFIIEKYFTKIGRSFYRSKEFYNNELDFDPLNELGIGFLSCFMISDNIVIDTKVDKGNPLKIEIDKKADYFLVRDSDMQSTGTKITLNLKEDIKKDIDLEAIIRKYARHLEYSIDLIIPNHKKIEIKNEGFLPCIQTMQRKPYLKRKSSKFKNKNSIIKICNDDFEGHFCFFYEEDYYNMKNIVFKSRNKRNTLSNQGILVNDKIKLLPKPIRDLCSLDINLKKNVLNLNVARNNIVRDKKYNKFLDKLELLLFDKIRELLLEINNSCNIDDFLNNYTTKFHDDCWNLILINSFFEKYYDIFEHNKNLNERYSKLFFDFYSFTCISNEGISFVKMKDLINQKIIYIDLDLEGFVKRSYLNEYLEHLFKYMPLNEDYVYIIRQYSVNKILESFLNHEPELFSILLIKEFGLNFTNIPHDNEKYNMFTIDSNIFQDNKLILFPFKDKIVINKNNKFIQFILNNIDNFNDTDNLIIKTLFDNPLNILSLHENYKRALDHFISNKMINKDDIPYYSLDEKELDFCRNNYIWKHE</sequence>
<accession>A0A644T7R2</accession>
<comment type="similarity">
    <text evidence="1">Belongs to the heat shock protein 90 family.</text>
</comment>
<name>A0A644T7R2_9ZZZZ</name>
<dbReference type="Gene3D" id="1.10.3210.10">
    <property type="entry name" value="Hypothetical protein af1432"/>
    <property type="match status" value="1"/>
</dbReference>
<dbReference type="InterPro" id="IPR001404">
    <property type="entry name" value="Hsp90_fam"/>
</dbReference>